<proteinExistence type="predicted"/>
<comment type="caution">
    <text evidence="2">The sequence shown here is derived from an EMBL/GenBank/DDBJ whole genome shotgun (WGS) entry which is preliminary data.</text>
</comment>
<evidence type="ECO:0000256" key="1">
    <source>
        <dbReference type="SAM" id="MobiDB-lite"/>
    </source>
</evidence>
<gene>
    <name evidence="2" type="ORF">S01H1_77649</name>
</gene>
<evidence type="ECO:0000313" key="2">
    <source>
        <dbReference type="EMBL" id="GAG52142.1"/>
    </source>
</evidence>
<sequence>LLKQGIWAFGPDTLDVEKGALWAVDPAGFHTGYISWESDPNKPANKLNEIMVPATDMPVDPNNLPDTGCAWDEQLQMSLVCITGSDAGTRCIWNSTSKGGVRAINGVLGELVQVLGTGESDKIVPVIELLVDSYEHKRYGKVFVPVLEVKRWASLSETPAQTDAPEQEKEAEPEQEPEAPKAETKVRTRRRRRAA</sequence>
<dbReference type="AlphaFoldDB" id="X0Z0E8"/>
<dbReference type="EMBL" id="BARS01052204">
    <property type="protein sequence ID" value="GAG52142.1"/>
    <property type="molecule type" value="Genomic_DNA"/>
</dbReference>
<reference evidence="2" key="1">
    <citation type="journal article" date="2014" name="Front. Microbiol.">
        <title>High frequency of phylogenetically diverse reductive dehalogenase-homologous genes in deep subseafloor sedimentary metagenomes.</title>
        <authorList>
            <person name="Kawai M."/>
            <person name="Futagami T."/>
            <person name="Toyoda A."/>
            <person name="Takaki Y."/>
            <person name="Nishi S."/>
            <person name="Hori S."/>
            <person name="Arai W."/>
            <person name="Tsubouchi T."/>
            <person name="Morono Y."/>
            <person name="Uchiyama I."/>
            <person name="Ito T."/>
            <person name="Fujiyama A."/>
            <person name="Inagaki F."/>
            <person name="Takami H."/>
        </authorList>
    </citation>
    <scope>NUCLEOTIDE SEQUENCE</scope>
    <source>
        <strain evidence="2">Expedition CK06-06</strain>
    </source>
</reference>
<accession>X0Z0E8</accession>
<organism evidence="2">
    <name type="scientific">marine sediment metagenome</name>
    <dbReference type="NCBI Taxonomy" id="412755"/>
    <lineage>
        <taxon>unclassified sequences</taxon>
        <taxon>metagenomes</taxon>
        <taxon>ecological metagenomes</taxon>
    </lineage>
</organism>
<name>X0Z0E8_9ZZZZ</name>
<feature type="compositionally biased region" description="Basic and acidic residues" evidence="1">
    <location>
        <begin position="166"/>
        <end position="186"/>
    </location>
</feature>
<feature type="non-terminal residue" evidence="2">
    <location>
        <position position="1"/>
    </location>
</feature>
<feature type="region of interest" description="Disordered" evidence="1">
    <location>
        <begin position="156"/>
        <end position="195"/>
    </location>
</feature>
<protein>
    <submittedName>
        <fullName evidence="2">Uncharacterized protein</fullName>
    </submittedName>
</protein>